<dbReference type="RefSeq" id="WP_342077298.1">
    <property type="nucleotide sequence ID" value="NZ_CP151767.2"/>
</dbReference>
<name>A0AAN0MB09_9RHOB</name>
<protein>
    <submittedName>
        <fullName evidence="1">Uncharacterized protein</fullName>
    </submittedName>
</protein>
<sequence>MAPGLSVAQGFDAAPSGSFSFETFGDVQAGVLPLEMADESRPAPVAPPLRVVDLGTTPVLTEAETASAPVRQIQNTWSIGVFR</sequence>
<dbReference type="EMBL" id="CP151767">
    <property type="protein sequence ID" value="WZU68004.1"/>
    <property type="molecule type" value="Genomic_DNA"/>
</dbReference>
<dbReference type="Proteomes" id="UP001470809">
    <property type="component" value="Chromosome"/>
</dbReference>
<gene>
    <name evidence="1" type="ORF">AABB31_03405</name>
</gene>
<evidence type="ECO:0000313" key="2">
    <source>
        <dbReference type="Proteomes" id="UP001470809"/>
    </source>
</evidence>
<evidence type="ECO:0000313" key="1">
    <source>
        <dbReference type="EMBL" id="WZU68004.1"/>
    </source>
</evidence>
<proteinExistence type="predicted"/>
<dbReference type="AlphaFoldDB" id="A0AAN0MB09"/>
<dbReference type="KEGG" id="yrh:AABB31_03405"/>
<keyword evidence="2" id="KW-1185">Reference proteome</keyword>
<accession>A0AAN0MB09</accession>
<organism evidence="1 2">
    <name type="scientific">Yoonia rhodophyticola</name>
    <dbReference type="NCBI Taxonomy" id="3137370"/>
    <lineage>
        <taxon>Bacteria</taxon>
        <taxon>Pseudomonadati</taxon>
        <taxon>Pseudomonadota</taxon>
        <taxon>Alphaproteobacteria</taxon>
        <taxon>Rhodobacterales</taxon>
        <taxon>Paracoccaceae</taxon>
        <taxon>Yoonia</taxon>
    </lineage>
</organism>
<reference evidence="1" key="1">
    <citation type="submission" date="2024-08" db="EMBL/GenBank/DDBJ databases">
        <title>Phylogenomic analyses of a clade within the roseobacter group suggest taxonomic reassignments of species of the genera Aestuariivita, Citreicella, Loktanella, Nautella, Pelagibaca, Ruegeria, Thalassobius, Thiobacimonas and Tropicibacter, and the proposal o.</title>
        <authorList>
            <person name="Jeon C.O."/>
        </authorList>
    </citation>
    <scope>NUCLEOTIDE SEQUENCE</scope>
    <source>
        <strain evidence="1">SS1-5</strain>
    </source>
</reference>